<dbReference type="SUPFAM" id="SSF57903">
    <property type="entry name" value="FYVE/PHD zinc finger"/>
    <property type="match status" value="1"/>
</dbReference>
<keyword evidence="1" id="KW-0479">Metal-binding</keyword>
<feature type="compositionally biased region" description="Polar residues" evidence="4">
    <location>
        <begin position="237"/>
        <end position="246"/>
    </location>
</feature>
<dbReference type="Proteomes" id="UP000663699">
    <property type="component" value="Chromosome 13"/>
</dbReference>
<dbReference type="PROSITE" id="PS01359">
    <property type="entry name" value="ZF_PHD_1"/>
    <property type="match status" value="1"/>
</dbReference>
<dbReference type="InterPro" id="IPR013083">
    <property type="entry name" value="Znf_RING/FYVE/PHD"/>
</dbReference>
<keyword evidence="7" id="KW-1185">Reference proteome</keyword>
<gene>
    <name evidence="6" type="ORF">MERGE_001060</name>
</gene>
<evidence type="ECO:0000256" key="3">
    <source>
        <dbReference type="ARBA" id="ARBA00022833"/>
    </source>
</evidence>
<feature type="region of interest" description="Disordered" evidence="4">
    <location>
        <begin position="237"/>
        <end position="358"/>
    </location>
</feature>
<dbReference type="PANTHER" id="PTHR47793">
    <property type="entry name" value="HISTONE DEACETYLASE COMPLEX SUBUNIT CTI6"/>
    <property type="match status" value="1"/>
</dbReference>
<dbReference type="GO" id="GO:0070210">
    <property type="term" value="C:Rpd3L-Expanded complex"/>
    <property type="evidence" value="ECO:0007669"/>
    <property type="project" value="TreeGrafter"/>
</dbReference>
<dbReference type="InterPro" id="IPR053051">
    <property type="entry name" value="HDAC_complex_subunit"/>
</dbReference>
<dbReference type="Gene3D" id="3.30.40.10">
    <property type="entry name" value="Zinc/RING finger domain, C3HC4 (zinc finger)"/>
    <property type="match status" value="1"/>
</dbReference>
<evidence type="ECO:0000259" key="5">
    <source>
        <dbReference type="SMART" id="SM00249"/>
    </source>
</evidence>
<reference evidence="6" key="1">
    <citation type="submission" date="2020-06" db="EMBL/GenBank/DDBJ databases">
        <title>Genomes of multiple members of Pneumocystis genus reveal paths to human pathogen Pneumocystis jirovecii.</title>
        <authorList>
            <person name="Cisse O.H."/>
            <person name="Ma L."/>
            <person name="Dekker J."/>
            <person name="Khil P."/>
            <person name="Jo J."/>
            <person name="Brenchley J."/>
            <person name="Blair R."/>
            <person name="Pahar B."/>
            <person name="Chabe M."/>
            <person name="Van Rompay K.A."/>
            <person name="Keesler R."/>
            <person name="Sukura A."/>
            <person name="Hirsch V."/>
            <person name="Kutty G."/>
            <person name="Liu Y."/>
            <person name="Peng L."/>
            <person name="Chen J."/>
            <person name="Song J."/>
            <person name="Weissenbacher-Lang C."/>
            <person name="Xu J."/>
            <person name="Upham N.S."/>
            <person name="Stajich J.E."/>
            <person name="Cuomo C.A."/>
            <person name="Cushion M.T."/>
            <person name="Kovacs J.A."/>
        </authorList>
    </citation>
    <scope>NUCLEOTIDE SEQUENCE</scope>
    <source>
        <strain evidence="6">2A</strain>
    </source>
</reference>
<dbReference type="InterPro" id="IPR019786">
    <property type="entry name" value="Zinc_finger_PHD-type_CS"/>
</dbReference>
<evidence type="ECO:0000256" key="2">
    <source>
        <dbReference type="ARBA" id="ARBA00022771"/>
    </source>
</evidence>
<protein>
    <recommendedName>
        <fullName evidence="5">Zinc finger PHD-type domain-containing protein</fullName>
    </recommendedName>
</protein>
<evidence type="ECO:0000256" key="1">
    <source>
        <dbReference type="ARBA" id="ARBA00022723"/>
    </source>
</evidence>
<organism evidence="6 7">
    <name type="scientific">Pneumocystis wakefieldiae</name>
    <dbReference type="NCBI Taxonomy" id="38082"/>
    <lineage>
        <taxon>Eukaryota</taxon>
        <taxon>Fungi</taxon>
        <taxon>Dikarya</taxon>
        <taxon>Ascomycota</taxon>
        <taxon>Taphrinomycotina</taxon>
        <taxon>Pneumocystomycetes</taxon>
        <taxon>Pneumocystaceae</taxon>
        <taxon>Pneumocystis</taxon>
    </lineage>
</organism>
<dbReference type="InterPro" id="IPR001965">
    <property type="entry name" value="Znf_PHD"/>
</dbReference>
<keyword evidence="2" id="KW-0863">Zinc-finger</keyword>
<dbReference type="GO" id="GO:0061186">
    <property type="term" value="P:negative regulation of silent mating-type cassette heterochromatin formation"/>
    <property type="evidence" value="ECO:0007669"/>
    <property type="project" value="TreeGrafter"/>
</dbReference>
<proteinExistence type="predicted"/>
<evidence type="ECO:0000313" key="6">
    <source>
        <dbReference type="EMBL" id="QSL66676.1"/>
    </source>
</evidence>
<feature type="compositionally biased region" description="Basic residues" evidence="4">
    <location>
        <begin position="332"/>
        <end position="344"/>
    </location>
</feature>
<dbReference type="EMBL" id="CP054544">
    <property type="protein sequence ID" value="QSL66676.1"/>
    <property type="molecule type" value="Genomic_DNA"/>
</dbReference>
<keyword evidence="3" id="KW-0862">Zinc</keyword>
<feature type="compositionally biased region" description="Polar residues" evidence="4">
    <location>
        <begin position="300"/>
        <end position="323"/>
    </location>
</feature>
<dbReference type="Pfam" id="PF20826">
    <property type="entry name" value="PHD_5"/>
    <property type="match status" value="1"/>
</dbReference>
<dbReference type="GO" id="GO:0033698">
    <property type="term" value="C:Rpd3L complex"/>
    <property type="evidence" value="ECO:0007669"/>
    <property type="project" value="TreeGrafter"/>
</dbReference>
<dbReference type="InterPro" id="IPR011011">
    <property type="entry name" value="Znf_FYVE_PHD"/>
</dbReference>
<accession>A0A899G1B9</accession>
<feature type="compositionally biased region" description="Basic and acidic residues" evidence="4">
    <location>
        <begin position="276"/>
        <end position="295"/>
    </location>
</feature>
<evidence type="ECO:0000256" key="4">
    <source>
        <dbReference type="SAM" id="MobiDB-lite"/>
    </source>
</evidence>
<dbReference type="PANTHER" id="PTHR47793:SF1">
    <property type="entry name" value="HISTONE DEACETYLASE COMPLEX SUBUNIT CTI6"/>
    <property type="match status" value="1"/>
</dbReference>
<sequence length="501" mass="58136">MRLSHFDEVELSSRFFPINSQSPPQVTSKKPTRSTAIETRFCAKEEIMKMMFNRPAAEVHRGLIRNGEESVIEEVTRCVCGFQDVQNEGLAERNLYIQCDHCLVWQHGACVGFKDEKSIPEIYYCEICRPDLHHVTHKAKAPPTSKYHQSSGDAESEWKSFSLKKRWTISSRDTIYDNSLPGFGQKIFVEKAASEPILSSKKESVLLDKTKKRRNSDFSELSSYHEVKRIRRLSASSRTTLNTQSNDWEEEKTTIMKKRKRMSMGIEVRKVSVKGRQGENRNKTKANEKKMKNVFDDNSDVPSNSFKTKQASLKTNAQSNANQPPHLEQKSRSKAKPKKTSTIRHQHDTRQSQIQKDSEQTFSNVLNIIDKPSRPRIPQAKITMIEMKKRVAAILEYISRTQLEMASDEEHRRRLFVPLLEKIDKEIKDKKENFPELDKKKITNSDNSKNNVETSNIRTANNIFQYNFDSLEMMENLTKQLLEWEQKTCYTKFFVLLGIII</sequence>
<dbReference type="GO" id="GO:0061188">
    <property type="term" value="P:negative regulation of rDNA heterochromatin formation"/>
    <property type="evidence" value="ECO:0007669"/>
    <property type="project" value="TreeGrafter"/>
</dbReference>
<dbReference type="AlphaFoldDB" id="A0A899G1B9"/>
<dbReference type="SMART" id="SM00249">
    <property type="entry name" value="PHD"/>
    <property type="match status" value="1"/>
</dbReference>
<name>A0A899G1B9_9ASCO</name>
<dbReference type="GO" id="GO:0008270">
    <property type="term" value="F:zinc ion binding"/>
    <property type="evidence" value="ECO:0007669"/>
    <property type="project" value="UniProtKB-KW"/>
</dbReference>
<dbReference type="OrthoDB" id="79252at2759"/>
<feature type="domain" description="Zinc finger PHD-type" evidence="5">
    <location>
        <begin position="77"/>
        <end position="129"/>
    </location>
</feature>
<evidence type="ECO:0000313" key="7">
    <source>
        <dbReference type="Proteomes" id="UP000663699"/>
    </source>
</evidence>